<comment type="caution">
    <text evidence="3">The sequence shown here is derived from an EMBL/GenBank/DDBJ whole genome shotgun (WGS) entry which is preliminary data.</text>
</comment>
<dbReference type="Pfam" id="PF13451">
    <property type="entry name" value="zf_Tbcl"/>
    <property type="match status" value="1"/>
</dbReference>
<dbReference type="EMBL" id="VSSQ01027813">
    <property type="protein sequence ID" value="MPM77245.1"/>
    <property type="molecule type" value="Genomic_DNA"/>
</dbReference>
<evidence type="ECO:0000313" key="3">
    <source>
        <dbReference type="EMBL" id="MPM77245.1"/>
    </source>
</evidence>
<feature type="domain" description="CxxC-x17-CxxC" evidence="2">
    <location>
        <begin position="56"/>
        <end position="90"/>
    </location>
</feature>
<protein>
    <submittedName>
        <fullName evidence="3">Uncharacterized protein</fullName>
    </submittedName>
</protein>
<dbReference type="AlphaFoldDB" id="A0A645CJY1"/>
<organism evidence="3">
    <name type="scientific">bioreactor metagenome</name>
    <dbReference type="NCBI Taxonomy" id="1076179"/>
    <lineage>
        <taxon>unclassified sequences</taxon>
        <taxon>metagenomes</taxon>
        <taxon>ecological metagenomes</taxon>
    </lineage>
</organism>
<reference evidence="3" key="1">
    <citation type="submission" date="2019-08" db="EMBL/GenBank/DDBJ databases">
        <authorList>
            <person name="Kucharzyk K."/>
            <person name="Murdoch R.W."/>
            <person name="Higgins S."/>
            <person name="Loffler F."/>
        </authorList>
    </citation>
    <scope>NUCLEOTIDE SEQUENCE</scope>
</reference>
<dbReference type="Pfam" id="PF23477">
    <property type="entry name" value="zf_Tbcl_2"/>
    <property type="match status" value="1"/>
</dbReference>
<evidence type="ECO:0000259" key="2">
    <source>
        <dbReference type="Pfam" id="PF23477"/>
    </source>
</evidence>
<dbReference type="NCBIfam" id="TIGR04272">
    <property type="entry name" value="cxxc_cxxc_Mbark"/>
    <property type="match status" value="1"/>
</dbReference>
<feature type="domain" description="Probable zinc-binding" evidence="1">
    <location>
        <begin position="3"/>
        <end position="49"/>
    </location>
</feature>
<sequence length="91" mass="10638">MYQDKTLVCKDCGQEFTFSASEQEFFAEKGFTNEPQRCKACRNARKQNSRGDRGERQMYDAVCSECGRPCKIPFQPREDRPVYCSECFGRR</sequence>
<evidence type="ECO:0000259" key="1">
    <source>
        <dbReference type="Pfam" id="PF13451"/>
    </source>
</evidence>
<gene>
    <name evidence="3" type="ORF">SDC9_124245</name>
</gene>
<dbReference type="InterPro" id="IPR025306">
    <property type="entry name" value="Zn-bnd_dom_prob"/>
</dbReference>
<dbReference type="InterPro" id="IPR026363">
    <property type="entry name" value="CxxC-x17-CxxC_dom"/>
</dbReference>
<name>A0A645CJY1_9ZZZZ</name>
<accession>A0A645CJY1</accession>
<proteinExistence type="predicted"/>